<name>A0A073KTK8_9GAMM</name>
<dbReference type="GO" id="GO:0046685">
    <property type="term" value="P:response to arsenic-containing substance"/>
    <property type="evidence" value="ECO:0007669"/>
    <property type="project" value="UniProtKB-KW"/>
</dbReference>
<dbReference type="InterPro" id="IPR036196">
    <property type="entry name" value="Ptyr_pPase_sf"/>
</dbReference>
<dbReference type="SMART" id="SM00226">
    <property type="entry name" value="LMWPc"/>
    <property type="match status" value="1"/>
</dbReference>
<dbReference type="RefSeq" id="WP_050991359.1">
    <property type="nucleotide sequence ID" value="NZ_BLRE01000038.1"/>
</dbReference>
<reference evidence="3" key="1">
    <citation type="submission" date="2023-05" db="EMBL/GenBank/DDBJ databases">
        <title>Colonisation of extended spectrum b-lactamase- and carbapenemase-producing bacteria on hospital surfaces from low- and middle-income countries.</title>
        <authorList>
            <person name="Nieto-Rosado M."/>
            <person name="Sands K."/>
            <person name="Iregbu K."/>
            <person name="Zahra R."/>
            <person name="Mazarati J.B."/>
            <person name="Mehtar S."/>
            <person name="Barnards-Group B."/>
            <person name="Walsh T.R."/>
        </authorList>
    </citation>
    <scope>NUCLEOTIDE SEQUENCE</scope>
    <source>
        <strain evidence="3">PP-E493</strain>
    </source>
</reference>
<proteinExistence type="predicted"/>
<keyword evidence="1" id="KW-0059">Arsenical resistance</keyword>
<dbReference type="EC" id="1.20.4.4" evidence="3"/>
<dbReference type="InterPro" id="IPR023485">
    <property type="entry name" value="Ptyr_pPase"/>
</dbReference>
<accession>A0A073KTK8</accession>
<dbReference type="Gene3D" id="3.40.50.2300">
    <property type="match status" value="1"/>
</dbReference>
<dbReference type="CDD" id="cd16345">
    <property type="entry name" value="LMWP_ArsC"/>
    <property type="match status" value="1"/>
</dbReference>
<dbReference type="EMBL" id="JASGOQ010000001">
    <property type="protein sequence ID" value="MDV5392812.1"/>
    <property type="molecule type" value="Genomic_DNA"/>
</dbReference>
<protein>
    <submittedName>
        <fullName evidence="3">Arsenate reductase ArsC</fullName>
        <ecNumber evidence="3">1.20.4.4</ecNumber>
    </submittedName>
</protein>
<dbReference type="OrthoDB" id="9793058at2"/>
<comment type="caution">
    <text evidence="3">The sequence shown here is derived from an EMBL/GenBank/DDBJ whole genome shotgun (WGS) entry which is preliminary data.</text>
</comment>
<dbReference type="SUPFAM" id="SSF52788">
    <property type="entry name" value="Phosphotyrosine protein phosphatases I"/>
    <property type="match status" value="1"/>
</dbReference>
<dbReference type="Pfam" id="PF01451">
    <property type="entry name" value="LMWPc"/>
    <property type="match status" value="1"/>
</dbReference>
<dbReference type="AlphaFoldDB" id="A0A073KTK8"/>
<sequence>MAAIEQYVELTPDFNVLFLCTHNACRSILAEAIARQLALGLPLTFMSAGSAPSGKVHPMTLKHLQQHGYSTAGLHSKSWEALADFSPDLVITVCDSAAGETCPLWLGNTPKLHWGLPDPSQLNVEDQDVLFFKIIRLLEGRIGALLRVDLKAEPRVLSAALQQIVLAHPLVD</sequence>
<evidence type="ECO:0000256" key="1">
    <source>
        <dbReference type="ARBA" id="ARBA00022849"/>
    </source>
</evidence>
<dbReference type="PANTHER" id="PTHR43428">
    <property type="entry name" value="ARSENATE REDUCTASE"/>
    <property type="match status" value="1"/>
</dbReference>
<dbReference type="GO" id="GO:0030612">
    <property type="term" value="F:arsenate reductase (thioredoxin) activity"/>
    <property type="evidence" value="ECO:0007669"/>
    <property type="project" value="UniProtKB-EC"/>
</dbReference>
<organism evidence="3 4">
    <name type="scientific">Shewanella xiamenensis</name>
    <dbReference type="NCBI Taxonomy" id="332186"/>
    <lineage>
        <taxon>Bacteria</taxon>
        <taxon>Pseudomonadati</taxon>
        <taxon>Pseudomonadota</taxon>
        <taxon>Gammaproteobacteria</taxon>
        <taxon>Alteromonadales</taxon>
        <taxon>Shewanellaceae</taxon>
        <taxon>Shewanella</taxon>
    </lineage>
</organism>
<evidence type="ECO:0000313" key="3">
    <source>
        <dbReference type="EMBL" id="MDV5392812.1"/>
    </source>
</evidence>
<evidence type="ECO:0000313" key="4">
    <source>
        <dbReference type="Proteomes" id="UP001187859"/>
    </source>
</evidence>
<feature type="domain" description="Phosphotyrosine protein phosphatase I" evidence="2">
    <location>
        <begin position="14"/>
        <end position="148"/>
    </location>
</feature>
<keyword evidence="3" id="KW-0560">Oxidoreductase</keyword>
<dbReference type="PANTHER" id="PTHR43428:SF1">
    <property type="entry name" value="ARSENATE REDUCTASE"/>
    <property type="match status" value="1"/>
</dbReference>
<evidence type="ECO:0000259" key="2">
    <source>
        <dbReference type="SMART" id="SM00226"/>
    </source>
</evidence>
<gene>
    <name evidence="3" type="ORF">QM089_21690</name>
</gene>
<dbReference type="Proteomes" id="UP001187859">
    <property type="component" value="Unassembled WGS sequence"/>
</dbReference>